<dbReference type="PANTHER" id="PTHR34219">
    <property type="entry name" value="IRON-REGULATED INNER MEMBRANE PROTEIN-RELATED"/>
    <property type="match status" value="1"/>
</dbReference>
<dbReference type="InterPro" id="IPR005625">
    <property type="entry name" value="PepSY-ass_TM"/>
</dbReference>
<feature type="transmembrane region" description="Helical" evidence="1">
    <location>
        <begin position="198"/>
        <end position="217"/>
    </location>
</feature>
<dbReference type="EMBL" id="JABEQH010000002">
    <property type="protein sequence ID" value="MBB2174616.1"/>
    <property type="molecule type" value="Genomic_DNA"/>
</dbReference>
<evidence type="ECO:0000313" key="3">
    <source>
        <dbReference type="Proteomes" id="UP000561066"/>
    </source>
</evidence>
<keyword evidence="1" id="KW-0472">Membrane</keyword>
<proteinExistence type="predicted"/>
<dbReference type="RefSeq" id="WP_182940489.1">
    <property type="nucleotide sequence ID" value="NZ_JABEQH010000002.1"/>
</dbReference>
<feature type="transmembrane region" description="Helical" evidence="1">
    <location>
        <begin position="138"/>
        <end position="166"/>
    </location>
</feature>
<accession>A0A7W4J4P7</accession>
<evidence type="ECO:0000313" key="2">
    <source>
        <dbReference type="EMBL" id="MBB2174616.1"/>
    </source>
</evidence>
<keyword evidence="1" id="KW-1133">Transmembrane helix</keyword>
<dbReference type="Pfam" id="PF03929">
    <property type="entry name" value="PepSY_TM"/>
    <property type="match status" value="1"/>
</dbReference>
<keyword evidence="1" id="KW-0812">Transmembrane</keyword>
<gene>
    <name evidence="2" type="ORF">HLH21_01590</name>
</gene>
<comment type="caution">
    <text evidence="2">The sequence shown here is derived from an EMBL/GenBank/DDBJ whole genome shotgun (WGS) entry which is preliminary data.</text>
</comment>
<sequence length="452" mass="49412">MKRLLAGLGPDRRTVWRWHFFAGLFCLPFIAFLSLTGSIYLFKPQVDALIDWRFDHRMAVSAPSPRQDVRAALAAVPGSSFLAYELPRSPQSAARVIVDHDGEAIRVYVDRNRHTILKTVPEEKRFERLVFRLHGQLLLGNAGSVITEMVASWTIVLVVTGLWLWWPRDRRHWGGLLYPRLSPGGHARWRDLHAVTGVWVSLFLTLFLVSGLPWSFVWGHALQSVEHAVGRLTSVQDWEIGDVPARDTIAGRPMPMPGKTMDMAGMDMPGMDMPAAIPAEPAQGSPAALDAVVQAAEALALPPPVLITPPASPDAPWTVRSDTQDRPLRASVKVGADGRLISRETFARKGWVDRVVGYGVAAHEGHLFGWANQALNLLVALGLMLMSGAAIVLWLIRRPAGRFGAPPPLESQRAGVAAIGVLCVLGVLLPELGVSLLLLVLATRLARLGERG</sequence>
<evidence type="ECO:0000256" key="1">
    <source>
        <dbReference type="SAM" id="Phobius"/>
    </source>
</evidence>
<dbReference type="Proteomes" id="UP000561066">
    <property type="component" value="Unassembled WGS sequence"/>
</dbReference>
<protein>
    <submittedName>
        <fullName evidence="2">PepSY domain-containing protein</fullName>
    </submittedName>
</protein>
<keyword evidence="3" id="KW-1185">Reference proteome</keyword>
<name>A0A7W4J4P7_9PROT</name>
<dbReference type="PANTHER" id="PTHR34219:SF1">
    <property type="entry name" value="PEPSY DOMAIN-CONTAINING PROTEIN"/>
    <property type="match status" value="1"/>
</dbReference>
<feature type="transmembrane region" description="Helical" evidence="1">
    <location>
        <begin position="20"/>
        <end position="42"/>
    </location>
</feature>
<reference evidence="2 3" key="1">
    <citation type="submission" date="2020-04" db="EMBL/GenBank/DDBJ databases">
        <title>Description of novel Gluconacetobacter.</title>
        <authorList>
            <person name="Sombolestani A."/>
        </authorList>
    </citation>
    <scope>NUCLEOTIDE SEQUENCE [LARGE SCALE GENOMIC DNA]</scope>
    <source>
        <strain evidence="2 3">LMG 21312</strain>
    </source>
</reference>
<dbReference type="AlphaFoldDB" id="A0A7W4J4P7"/>
<feature type="transmembrane region" description="Helical" evidence="1">
    <location>
        <begin position="374"/>
        <end position="396"/>
    </location>
</feature>
<organism evidence="2 3">
    <name type="scientific">Gluconacetobacter johannae</name>
    <dbReference type="NCBI Taxonomy" id="112140"/>
    <lineage>
        <taxon>Bacteria</taxon>
        <taxon>Pseudomonadati</taxon>
        <taxon>Pseudomonadota</taxon>
        <taxon>Alphaproteobacteria</taxon>
        <taxon>Acetobacterales</taxon>
        <taxon>Acetobacteraceae</taxon>
        <taxon>Gluconacetobacter</taxon>
    </lineage>
</organism>
<feature type="transmembrane region" description="Helical" evidence="1">
    <location>
        <begin position="416"/>
        <end position="442"/>
    </location>
</feature>